<protein>
    <submittedName>
        <fullName evidence="7">Flippase-like domain-containing protein</fullName>
    </submittedName>
</protein>
<evidence type="ECO:0000256" key="5">
    <source>
        <dbReference type="ARBA" id="ARBA00023136"/>
    </source>
</evidence>
<evidence type="ECO:0000313" key="8">
    <source>
        <dbReference type="Proteomes" id="UP001061302"/>
    </source>
</evidence>
<sequence>MKRHARPVLGLVLAAGFVWLFVRQIDPAELARAFAGTDPGWVALALIAFCGGYACRIARWRAMLARDNPQLAWRDCAGPLLASFALNNVLPLRAGDVLRAFAFNDRLGVRSGTVLATLFVERLLDLLMVLVLFGAALAAFGLDAGALAGVGSAVLLALGLAILAVLLFPQGFAPLARAGGRLAARLAPRLGDKLNAEIERGLATLTHLAGGGTMVRLAGWSLLAWLCEGAVFWCAALAVPALAVPLAGWLALPVGTLATLIPSTPGYVGTFDYFTVRAMTALGNGQAAATAYALLVHALLWLPPTLAGGAYLAATRTRIPKESMP</sequence>
<dbReference type="InterPro" id="IPR022791">
    <property type="entry name" value="L-PG_synthase/AglD"/>
</dbReference>
<name>A0ABY6DMZ2_9NEIS</name>
<reference evidence="7" key="1">
    <citation type="submission" date="2022-10" db="EMBL/GenBank/DDBJ databases">
        <title>Chitiniphilus purpureus sp. nov., a novel chitin-degrading bacterium isolated from crawfish pond sediment.</title>
        <authorList>
            <person name="Li K."/>
        </authorList>
    </citation>
    <scope>NUCLEOTIDE SEQUENCE</scope>
    <source>
        <strain evidence="7">CD1</strain>
    </source>
</reference>
<feature type="transmembrane region" description="Helical" evidence="6">
    <location>
        <begin position="123"/>
        <end position="142"/>
    </location>
</feature>
<evidence type="ECO:0000256" key="3">
    <source>
        <dbReference type="ARBA" id="ARBA00022692"/>
    </source>
</evidence>
<evidence type="ECO:0000256" key="1">
    <source>
        <dbReference type="ARBA" id="ARBA00004651"/>
    </source>
</evidence>
<evidence type="ECO:0000256" key="6">
    <source>
        <dbReference type="SAM" id="Phobius"/>
    </source>
</evidence>
<gene>
    <name evidence="7" type="ORF">N8I74_01445</name>
</gene>
<evidence type="ECO:0000256" key="2">
    <source>
        <dbReference type="ARBA" id="ARBA00022475"/>
    </source>
</evidence>
<dbReference type="Pfam" id="PF03706">
    <property type="entry name" value="LPG_synthase_TM"/>
    <property type="match status" value="1"/>
</dbReference>
<dbReference type="PANTHER" id="PTHR39087:SF2">
    <property type="entry name" value="UPF0104 MEMBRANE PROTEIN MJ1595"/>
    <property type="match status" value="1"/>
</dbReference>
<dbReference type="EMBL" id="CP106753">
    <property type="protein sequence ID" value="UXY15706.1"/>
    <property type="molecule type" value="Genomic_DNA"/>
</dbReference>
<keyword evidence="5 6" id="KW-0472">Membrane</keyword>
<dbReference type="RefSeq" id="WP_263125141.1">
    <property type="nucleotide sequence ID" value="NZ_CP106753.1"/>
</dbReference>
<evidence type="ECO:0000256" key="4">
    <source>
        <dbReference type="ARBA" id="ARBA00022989"/>
    </source>
</evidence>
<proteinExistence type="predicted"/>
<keyword evidence="2" id="KW-1003">Cell membrane</keyword>
<keyword evidence="3 6" id="KW-0812">Transmembrane</keyword>
<dbReference type="NCBIfam" id="TIGR00374">
    <property type="entry name" value="flippase-like domain"/>
    <property type="match status" value="1"/>
</dbReference>
<dbReference type="PANTHER" id="PTHR39087">
    <property type="entry name" value="UPF0104 MEMBRANE PROTEIN MJ1595"/>
    <property type="match status" value="1"/>
</dbReference>
<keyword evidence="8" id="KW-1185">Reference proteome</keyword>
<feature type="transmembrane region" description="Helical" evidence="6">
    <location>
        <begin position="40"/>
        <end position="58"/>
    </location>
</feature>
<feature type="transmembrane region" description="Helical" evidence="6">
    <location>
        <begin position="148"/>
        <end position="168"/>
    </location>
</feature>
<evidence type="ECO:0000313" key="7">
    <source>
        <dbReference type="EMBL" id="UXY15706.1"/>
    </source>
</evidence>
<organism evidence="7 8">
    <name type="scientific">Chitiniphilus purpureus</name>
    <dbReference type="NCBI Taxonomy" id="2981137"/>
    <lineage>
        <taxon>Bacteria</taxon>
        <taxon>Pseudomonadati</taxon>
        <taxon>Pseudomonadota</taxon>
        <taxon>Betaproteobacteria</taxon>
        <taxon>Neisseriales</taxon>
        <taxon>Chitinibacteraceae</taxon>
        <taxon>Chitiniphilus</taxon>
    </lineage>
</organism>
<keyword evidence="4 6" id="KW-1133">Transmembrane helix</keyword>
<feature type="transmembrane region" description="Helical" evidence="6">
    <location>
        <begin position="222"/>
        <end position="252"/>
    </location>
</feature>
<comment type="subcellular location">
    <subcellularLocation>
        <location evidence="1">Cell membrane</location>
        <topology evidence="1">Multi-pass membrane protein</topology>
    </subcellularLocation>
</comment>
<dbReference type="Proteomes" id="UP001061302">
    <property type="component" value="Chromosome"/>
</dbReference>
<accession>A0ABY6DMZ2</accession>
<feature type="transmembrane region" description="Helical" evidence="6">
    <location>
        <begin position="289"/>
        <end position="314"/>
    </location>
</feature>